<evidence type="ECO:0000313" key="6">
    <source>
        <dbReference type="Proteomes" id="UP000663856"/>
    </source>
</evidence>
<dbReference type="EMBL" id="CAJNRF010014781">
    <property type="protein sequence ID" value="CAF2161279.1"/>
    <property type="molecule type" value="Genomic_DNA"/>
</dbReference>
<organism evidence="4 6">
    <name type="scientific">Rotaria magnacalcarata</name>
    <dbReference type="NCBI Taxonomy" id="392030"/>
    <lineage>
        <taxon>Eukaryota</taxon>
        <taxon>Metazoa</taxon>
        <taxon>Spiralia</taxon>
        <taxon>Gnathifera</taxon>
        <taxon>Rotifera</taxon>
        <taxon>Eurotatoria</taxon>
        <taxon>Bdelloidea</taxon>
        <taxon>Philodinida</taxon>
        <taxon>Philodinidae</taxon>
        <taxon>Rotaria</taxon>
    </lineage>
</organism>
<dbReference type="GO" id="GO:0020037">
    <property type="term" value="F:heme binding"/>
    <property type="evidence" value="ECO:0007669"/>
    <property type="project" value="InterPro"/>
</dbReference>
<comment type="similarity">
    <text evidence="1 2">Belongs to the cytochrome P450 family.</text>
</comment>
<dbReference type="InterPro" id="IPR043502">
    <property type="entry name" value="DNA/RNA_pol_sf"/>
</dbReference>
<keyword evidence="2" id="KW-0503">Monooxygenase</keyword>
<keyword evidence="2" id="KW-0560">Oxidoreductase</keyword>
<dbReference type="Pfam" id="PF00078">
    <property type="entry name" value="RVT_1"/>
    <property type="match status" value="1"/>
</dbReference>
<dbReference type="SUPFAM" id="SSF56672">
    <property type="entry name" value="DNA/RNA polymerases"/>
    <property type="match status" value="1"/>
</dbReference>
<sequence length="526" mass="59981">MIRNQDGTMQQSKEGVKQRWTQYCSGLYKDEDGGDAMVKELEGIFPSYKEDPQGILYSEVEEAIRTLKSNKNSGSDGITAEMIQAGGEQLTHEIHSLCNKAWHEGVIPEEWGKSILIPIPKKGDLSECANYRTISLISHTGKILLTVLLNRLKRHLDPYLPEEQAGFRQDRSTVHQILILRLLAEKAKRQEKKIYNCFIDFQKAFDTIKHKIIWAVLQSFGVENKMITLLKHIYEKAQSAVRVEKETGEWFQTSVGTRQGDPLSPLLFITYLERVMDKAMQINRGINISGTLVNNLRFADDIDVLEDDCDSLHQQIEQLKVAAEEAGVLINTKKTKTLVFGDRNIEKHVQIAGNIIENVEQFEYLGSLLTWDNNCSDEIKRRIGKSIGAMAALKIGLRKGDIVIYPAFLKHFDRNLFGSNPYGYEYDRFIKKPNQPKAPSIMIFGCGSHTCPGRFTVMNQIKILVALIIQHTNIEFINMTEKDKENYRKKLPYDCSTFVSGSGPQKGYEHKFDIKYSYKTSIPNNM</sequence>
<dbReference type="Gene3D" id="1.10.630.10">
    <property type="entry name" value="Cytochrome P450"/>
    <property type="match status" value="1"/>
</dbReference>
<name>A0A816YS53_9BILA</name>
<evidence type="ECO:0000313" key="4">
    <source>
        <dbReference type="EMBL" id="CAF2161279.1"/>
    </source>
</evidence>
<dbReference type="CDD" id="cd01650">
    <property type="entry name" value="RT_nLTR_like"/>
    <property type="match status" value="1"/>
</dbReference>
<dbReference type="SUPFAM" id="SSF48264">
    <property type="entry name" value="Cytochrome P450"/>
    <property type="match status" value="1"/>
</dbReference>
<evidence type="ECO:0000259" key="3">
    <source>
        <dbReference type="PROSITE" id="PS50878"/>
    </source>
</evidence>
<dbReference type="PANTHER" id="PTHR47027">
    <property type="entry name" value="REVERSE TRANSCRIPTASE DOMAIN-CONTAINING PROTEIN"/>
    <property type="match status" value="1"/>
</dbReference>
<proteinExistence type="inferred from homology"/>
<dbReference type="GO" id="GO:0005506">
    <property type="term" value="F:iron ion binding"/>
    <property type="evidence" value="ECO:0007669"/>
    <property type="project" value="InterPro"/>
</dbReference>
<evidence type="ECO:0000256" key="2">
    <source>
        <dbReference type="RuleBase" id="RU000461"/>
    </source>
</evidence>
<dbReference type="PANTHER" id="PTHR47027:SF8">
    <property type="entry name" value="RIBONUCLEASE H"/>
    <property type="match status" value="1"/>
</dbReference>
<comment type="caution">
    <text evidence="4">The sequence shown here is derived from an EMBL/GenBank/DDBJ whole genome shotgun (WGS) entry which is preliminary data.</text>
</comment>
<dbReference type="Pfam" id="PF00067">
    <property type="entry name" value="p450"/>
    <property type="match status" value="1"/>
</dbReference>
<dbReference type="GO" id="GO:0004497">
    <property type="term" value="F:monooxygenase activity"/>
    <property type="evidence" value="ECO:0007669"/>
    <property type="project" value="UniProtKB-KW"/>
</dbReference>
<dbReference type="InterPro" id="IPR036396">
    <property type="entry name" value="Cyt_P450_sf"/>
</dbReference>
<dbReference type="PROSITE" id="PS50878">
    <property type="entry name" value="RT_POL"/>
    <property type="match status" value="1"/>
</dbReference>
<evidence type="ECO:0000313" key="7">
    <source>
        <dbReference type="Proteomes" id="UP000663866"/>
    </source>
</evidence>
<evidence type="ECO:0000256" key="1">
    <source>
        <dbReference type="ARBA" id="ARBA00010617"/>
    </source>
</evidence>
<dbReference type="PROSITE" id="PS00086">
    <property type="entry name" value="CYTOCHROME_P450"/>
    <property type="match status" value="1"/>
</dbReference>
<keyword evidence="2" id="KW-0479">Metal-binding</keyword>
<accession>A0A816YS53</accession>
<dbReference type="EMBL" id="CAJOBG010007167">
    <property type="protein sequence ID" value="CAF4208771.1"/>
    <property type="molecule type" value="Genomic_DNA"/>
</dbReference>
<keyword evidence="2" id="KW-0408">Iron</keyword>
<protein>
    <recommendedName>
        <fullName evidence="3">Reverse transcriptase domain-containing protein</fullName>
    </recommendedName>
</protein>
<dbReference type="AlphaFoldDB" id="A0A816YS53"/>
<feature type="domain" description="Reverse transcriptase" evidence="3">
    <location>
        <begin position="100"/>
        <end position="369"/>
    </location>
</feature>
<dbReference type="Proteomes" id="UP000663856">
    <property type="component" value="Unassembled WGS sequence"/>
</dbReference>
<keyword evidence="7" id="KW-1185">Reference proteome</keyword>
<dbReference type="Proteomes" id="UP000663866">
    <property type="component" value="Unassembled WGS sequence"/>
</dbReference>
<dbReference type="GO" id="GO:0016705">
    <property type="term" value="F:oxidoreductase activity, acting on paired donors, with incorporation or reduction of molecular oxygen"/>
    <property type="evidence" value="ECO:0007669"/>
    <property type="project" value="InterPro"/>
</dbReference>
<reference evidence="4" key="1">
    <citation type="submission" date="2021-02" db="EMBL/GenBank/DDBJ databases">
        <authorList>
            <person name="Nowell W R."/>
        </authorList>
    </citation>
    <scope>NUCLEOTIDE SEQUENCE</scope>
</reference>
<evidence type="ECO:0000313" key="5">
    <source>
        <dbReference type="EMBL" id="CAF4208771.1"/>
    </source>
</evidence>
<gene>
    <name evidence="5" type="ORF">OVN521_LOCUS26802</name>
    <name evidence="4" type="ORF">WKI299_LOCUS32199</name>
</gene>
<keyword evidence="2" id="KW-0349">Heme</keyword>
<dbReference type="InterPro" id="IPR001128">
    <property type="entry name" value="Cyt_P450"/>
</dbReference>
<dbReference type="InterPro" id="IPR017972">
    <property type="entry name" value="Cyt_P450_CS"/>
</dbReference>
<dbReference type="InterPro" id="IPR000477">
    <property type="entry name" value="RT_dom"/>
</dbReference>